<dbReference type="PROSITE" id="PS51257">
    <property type="entry name" value="PROKAR_LIPOPROTEIN"/>
    <property type="match status" value="1"/>
</dbReference>
<reference evidence="3" key="1">
    <citation type="submission" date="2023-07" db="EMBL/GenBank/DDBJ databases">
        <title>30 novel species of actinomycetes from the DSMZ collection.</title>
        <authorList>
            <person name="Nouioui I."/>
        </authorList>
    </citation>
    <scope>NUCLEOTIDE SEQUENCE [LARGE SCALE GENOMIC DNA]</scope>
    <source>
        <strain evidence="3">DSM 44918</strain>
    </source>
</reference>
<dbReference type="PANTHER" id="PTHR46313:SF3">
    <property type="entry name" value="PROLYCOPENE ISOMERASE, CHLOROPLASTIC"/>
    <property type="match status" value="1"/>
</dbReference>
<proteinExistence type="predicted"/>
<dbReference type="InterPro" id="IPR045892">
    <property type="entry name" value="CrtISO-like"/>
</dbReference>
<comment type="caution">
    <text evidence="2">The sequence shown here is derived from an EMBL/GenBank/DDBJ whole genome shotgun (WGS) entry which is preliminary data.</text>
</comment>
<feature type="domain" description="Amine oxidase" evidence="1">
    <location>
        <begin position="22"/>
        <end position="511"/>
    </location>
</feature>
<organism evidence="2 3">
    <name type="scientific">Streptomyces millisiae</name>
    <dbReference type="NCBI Taxonomy" id="3075542"/>
    <lineage>
        <taxon>Bacteria</taxon>
        <taxon>Bacillati</taxon>
        <taxon>Actinomycetota</taxon>
        <taxon>Actinomycetes</taxon>
        <taxon>Kitasatosporales</taxon>
        <taxon>Streptomycetaceae</taxon>
        <taxon>Streptomyces</taxon>
    </lineage>
</organism>
<keyword evidence="3" id="KW-1185">Reference proteome</keyword>
<evidence type="ECO:0000313" key="3">
    <source>
        <dbReference type="Proteomes" id="UP001183420"/>
    </source>
</evidence>
<gene>
    <name evidence="2" type="ORF">RNC47_07565</name>
</gene>
<protein>
    <submittedName>
        <fullName evidence="2">NAD(P)/FAD-dependent oxidoreductase</fullName>
    </submittedName>
</protein>
<sequence>MRRDTVPWDPGRRRVIIVGGGIAGLATGCYAQMSGLQSHIFEKHVLPGGCCTAWARDGYLFDYCIEYLNGTLAGNEANQLWRELGALDGKTTRTFEVFNRVEDHTGRAVNFYTDPDRLERHLLELSPVDAPHIRAFCRYLRRFAKVNINPLLKPKALMSPREKLQLLRKVLPALGLFWRTAATQMDTFTERLRDPLLRRAFPNILLQDHEVFPLLPYLFTLAEADIGNIGFPQGGSLGMARSIEERYTSLGGNISYRARVVRILVENDRAVGVELKDGSRHFADHVVSACDGHITLDRLLEGRYASQVTQRLYREVADKPGMVYRGVVSAFVGLSCDVAPDAPHSTTHLLSPEDARRLPSTAQDSIVVQLRSRYADDFAPAGKSVIHCTYLSDYDYWKKLRTTDRRAYWARKREVADFVRDFLDRRHPGVGEHIEVTDVATPVTTERYTGNHRGAILGWMSWAEPDDLLERLINKERLGLPGLRGFTMAGQWAGGGALIKVAASGRFAAQYLCEELGVPFRAWDSQAGEPWHPKKLGHLPQLDNRTA</sequence>
<name>A0ABU2LKR3_9ACTN</name>
<dbReference type="EMBL" id="JAVREM010000005">
    <property type="protein sequence ID" value="MDT0318188.1"/>
    <property type="molecule type" value="Genomic_DNA"/>
</dbReference>
<dbReference type="InterPro" id="IPR002937">
    <property type="entry name" value="Amino_oxidase"/>
</dbReference>
<evidence type="ECO:0000313" key="2">
    <source>
        <dbReference type="EMBL" id="MDT0318188.1"/>
    </source>
</evidence>
<dbReference type="InterPro" id="IPR036188">
    <property type="entry name" value="FAD/NAD-bd_sf"/>
</dbReference>
<dbReference type="Proteomes" id="UP001183420">
    <property type="component" value="Unassembled WGS sequence"/>
</dbReference>
<dbReference type="RefSeq" id="WP_311596699.1">
    <property type="nucleotide sequence ID" value="NZ_JAVREM010000005.1"/>
</dbReference>
<dbReference type="PANTHER" id="PTHR46313">
    <property type="match status" value="1"/>
</dbReference>
<dbReference type="Gene3D" id="3.50.50.60">
    <property type="entry name" value="FAD/NAD(P)-binding domain"/>
    <property type="match status" value="2"/>
</dbReference>
<dbReference type="SUPFAM" id="SSF51905">
    <property type="entry name" value="FAD/NAD(P)-binding domain"/>
    <property type="match status" value="1"/>
</dbReference>
<evidence type="ECO:0000259" key="1">
    <source>
        <dbReference type="Pfam" id="PF01593"/>
    </source>
</evidence>
<accession>A0ABU2LKR3</accession>
<dbReference type="Pfam" id="PF01593">
    <property type="entry name" value="Amino_oxidase"/>
    <property type="match status" value="1"/>
</dbReference>